<dbReference type="EMBL" id="MU394294">
    <property type="protein sequence ID" value="KAI6089819.1"/>
    <property type="molecule type" value="Genomic_DNA"/>
</dbReference>
<evidence type="ECO:0000313" key="1">
    <source>
        <dbReference type="EMBL" id="KAI6089819.1"/>
    </source>
</evidence>
<organism evidence="1 2">
    <name type="scientific">Hypoxylon rubiginosum</name>
    <dbReference type="NCBI Taxonomy" id="110542"/>
    <lineage>
        <taxon>Eukaryota</taxon>
        <taxon>Fungi</taxon>
        <taxon>Dikarya</taxon>
        <taxon>Ascomycota</taxon>
        <taxon>Pezizomycotina</taxon>
        <taxon>Sordariomycetes</taxon>
        <taxon>Xylariomycetidae</taxon>
        <taxon>Xylariales</taxon>
        <taxon>Hypoxylaceae</taxon>
        <taxon>Hypoxylon</taxon>
    </lineage>
</organism>
<evidence type="ECO:0000313" key="2">
    <source>
        <dbReference type="Proteomes" id="UP001497680"/>
    </source>
</evidence>
<sequence length="203" mass="23576">MPNMTTNDPFRSPRLAYRLVEPDDEAFFLKMQQDPIALRNSNAQIFKPASKKDARDFMKAVEEALLGVVILLPSPDSVSKVISIGVIHLSPLRQDLAHHRFTEIGINILKPYQNKGYGTEAINWALDWAFQTAGMHRVGICVFEFNDGARRLYERLGFKQEGVSREMFWHAGRWWDDIQFGMLDREWREMQKNKQMGKNKLFS</sequence>
<dbReference type="Proteomes" id="UP001497680">
    <property type="component" value="Unassembled WGS sequence"/>
</dbReference>
<proteinExistence type="predicted"/>
<gene>
    <name evidence="1" type="ORF">F4821DRAFT_230967</name>
</gene>
<keyword evidence="2" id="KW-1185">Reference proteome</keyword>
<comment type="caution">
    <text evidence="1">The sequence shown here is derived from an EMBL/GenBank/DDBJ whole genome shotgun (WGS) entry which is preliminary data.</text>
</comment>
<accession>A0ACC0DB28</accession>
<reference evidence="1 2" key="1">
    <citation type="journal article" date="2022" name="New Phytol.">
        <title>Ecological generalism drives hyperdiversity of secondary metabolite gene clusters in xylarialean endophytes.</title>
        <authorList>
            <person name="Franco M.E.E."/>
            <person name="Wisecaver J.H."/>
            <person name="Arnold A.E."/>
            <person name="Ju Y.M."/>
            <person name="Slot J.C."/>
            <person name="Ahrendt S."/>
            <person name="Moore L.P."/>
            <person name="Eastman K.E."/>
            <person name="Scott K."/>
            <person name="Konkel Z."/>
            <person name="Mondo S.J."/>
            <person name="Kuo A."/>
            <person name="Hayes R.D."/>
            <person name="Haridas S."/>
            <person name="Andreopoulos B."/>
            <person name="Riley R."/>
            <person name="LaButti K."/>
            <person name="Pangilinan J."/>
            <person name="Lipzen A."/>
            <person name="Amirebrahimi M."/>
            <person name="Yan J."/>
            <person name="Adam C."/>
            <person name="Keymanesh K."/>
            <person name="Ng V."/>
            <person name="Louie K."/>
            <person name="Northen T."/>
            <person name="Drula E."/>
            <person name="Henrissat B."/>
            <person name="Hsieh H.M."/>
            <person name="Youens-Clark K."/>
            <person name="Lutzoni F."/>
            <person name="Miadlikowska J."/>
            <person name="Eastwood D.C."/>
            <person name="Hamelin R.C."/>
            <person name="Grigoriev I.V."/>
            <person name="U'Ren J.M."/>
        </authorList>
    </citation>
    <scope>NUCLEOTIDE SEQUENCE [LARGE SCALE GENOMIC DNA]</scope>
    <source>
        <strain evidence="1 2">ER1909</strain>
    </source>
</reference>
<name>A0ACC0DB28_9PEZI</name>
<protein>
    <submittedName>
        <fullName evidence="1">Acyl-CoA N-acyltransferase</fullName>
    </submittedName>
</protein>